<evidence type="ECO:0000313" key="2">
    <source>
        <dbReference type="EMBL" id="MPC95974.1"/>
    </source>
</evidence>
<dbReference type="EMBL" id="VSRR010104140">
    <property type="protein sequence ID" value="MPC95974.1"/>
    <property type="molecule type" value="Genomic_DNA"/>
</dbReference>
<sequence>MEVREVRTELAKTAAAVVVVVVGVVRTPTRSSVRPHSSTPDITLSDLFQHHHQHQQQQQQQQQQPQPDPPSSPLPTPLKHSLTLTLSESFPLFCTFC</sequence>
<evidence type="ECO:0000256" key="1">
    <source>
        <dbReference type="SAM" id="MobiDB-lite"/>
    </source>
</evidence>
<feature type="compositionally biased region" description="Pro residues" evidence="1">
    <location>
        <begin position="66"/>
        <end position="76"/>
    </location>
</feature>
<name>A0A5B7JUE6_PORTR</name>
<protein>
    <submittedName>
        <fullName evidence="2">Uncharacterized protein</fullName>
    </submittedName>
</protein>
<proteinExistence type="predicted"/>
<feature type="region of interest" description="Disordered" evidence="1">
    <location>
        <begin position="29"/>
        <end position="80"/>
    </location>
</feature>
<comment type="caution">
    <text evidence="2">The sequence shown here is derived from an EMBL/GenBank/DDBJ whole genome shotgun (WGS) entry which is preliminary data.</text>
</comment>
<keyword evidence="3" id="KW-1185">Reference proteome</keyword>
<dbReference type="Proteomes" id="UP000324222">
    <property type="component" value="Unassembled WGS sequence"/>
</dbReference>
<reference evidence="2 3" key="1">
    <citation type="submission" date="2019-05" db="EMBL/GenBank/DDBJ databases">
        <title>Another draft genome of Portunus trituberculatus and its Hox gene families provides insights of decapod evolution.</title>
        <authorList>
            <person name="Jeong J.-H."/>
            <person name="Song I."/>
            <person name="Kim S."/>
            <person name="Choi T."/>
            <person name="Kim D."/>
            <person name="Ryu S."/>
            <person name="Kim W."/>
        </authorList>
    </citation>
    <scope>NUCLEOTIDE SEQUENCE [LARGE SCALE GENOMIC DNA]</scope>
    <source>
        <tissue evidence="2">Muscle</tissue>
    </source>
</reference>
<dbReference type="AlphaFoldDB" id="A0A5B7JUE6"/>
<accession>A0A5B7JUE6</accession>
<organism evidence="2 3">
    <name type="scientific">Portunus trituberculatus</name>
    <name type="common">Swimming crab</name>
    <name type="synonym">Neptunus trituberculatus</name>
    <dbReference type="NCBI Taxonomy" id="210409"/>
    <lineage>
        <taxon>Eukaryota</taxon>
        <taxon>Metazoa</taxon>
        <taxon>Ecdysozoa</taxon>
        <taxon>Arthropoda</taxon>
        <taxon>Crustacea</taxon>
        <taxon>Multicrustacea</taxon>
        <taxon>Malacostraca</taxon>
        <taxon>Eumalacostraca</taxon>
        <taxon>Eucarida</taxon>
        <taxon>Decapoda</taxon>
        <taxon>Pleocyemata</taxon>
        <taxon>Brachyura</taxon>
        <taxon>Eubrachyura</taxon>
        <taxon>Portunoidea</taxon>
        <taxon>Portunidae</taxon>
        <taxon>Portuninae</taxon>
        <taxon>Portunus</taxon>
    </lineage>
</organism>
<feature type="compositionally biased region" description="Low complexity" evidence="1">
    <location>
        <begin position="55"/>
        <end position="65"/>
    </location>
</feature>
<gene>
    <name evidence="2" type="ORF">E2C01_091206</name>
</gene>
<evidence type="ECO:0000313" key="3">
    <source>
        <dbReference type="Proteomes" id="UP000324222"/>
    </source>
</evidence>